<gene>
    <name evidence="11" type="ORF">C1H76_2489</name>
</gene>
<comment type="function">
    <text evidence="6">Involved in cytoplasm to vacuole transport (Cvt) and autophagic vesicle formation.</text>
</comment>
<reference evidence="11 12" key="1">
    <citation type="submission" date="2018-02" db="EMBL/GenBank/DDBJ databases">
        <title>Draft genome sequences of Elsinoe sp., causing black scab on jojoba.</title>
        <authorList>
            <person name="Stodart B."/>
            <person name="Jeffress S."/>
            <person name="Ash G."/>
            <person name="Arun Chinnappa K."/>
        </authorList>
    </citation>
    <scope>NUCLEOTIDE SEQUENCE [LARGE SCALE GENOMIC DNA]</scope>
    <source>
        <strain evidence="11 12">Hillstone_2</strain>
    </source>
</reference>
<organism evidence="11 12">
    <name type="scientific">Elsinoe australis</name>
    <dbReference type="NCBI Taxonomy" id="40998"/>
    <lineage>
        <taxon>Eukaryota</taxon>
        <taxon>Fungi</taxon>
        <taxon>Dikarya</taxon>
        <taxon>Ascomycota</taxon>
        <taxon>Pezizomycotina</taxon>
        <taxon>Dothideomycetes</taxon>
        <taxon>Dothideomycetidae</taxon>
        <taxon>Myriangiales</taxon>
        <taxon>Elsinoaceae</taxon>
        <taxon>Elsinoe</taxon>
    </lineage>
</organism>
<dbReference type="InterPro" id="IPR042527">
    <property type="entry name" value="Atg5_UblA_dom_sf"/>
</dbReference>
<dbReference type="Gene3D" id="3.10.20.90">
    <property type="entry name" value="Phosphatidylinositol 3-kinase Catalytic Subunit, Chain A, domain 1"/>
    <property type="match status" value="1"/>
</dbReference>
<comment type="caution">
    <text evidence="11">The sequence shown here is derived from an EMBL/GenBank/DDBJ whole genome shotgun (WGS) entry which is preliminary data.</text>
</comment>
<dbReference type="InterPro" id="IPR048318">
    <property type="entry name" value="ATG5_UblB"/>
</dbReference>
<evidence type="ECO:0000313" key="12">
    <source>
        <dbReference type="Proteomes" id="UP000308133"/>
    </source>
</evidence>
<evidence type="ECO:0000256" key="5">
    <source>
        <dbReference type="ARBA" id="ARBA00023006"/>
    </source>
</evidence>
<feature type="region of interest" description="Disordered" evidence="7">
    <location>
        <begin position="229"/>
        <end position="253"/>
    </location>
</feature>
<dbReference type="GO" id="GO:0034727">
    <property type="term" value="P:piecemeal microautophagy of the nucleus"/>
    <property type="evidence" value="ECO:0007669"/>
    <property type="project" value="TreeGrafter"/>
</dbReference>
<evidence type="ECO:0000256" key="7">
    <source>
        <dbReference type="SAM" id="MobiDB-lite"/>
    </source>
</evidence>
<evidence type="ECO:0000256" key="1">
    <source>
        <dbReference type="ARBA" id="ARBA00004623"/>
    </source>
</evidence>
<comment type="subunit">
    <text evidence="6">Conjugated with ATG12.</text>
</comment>
<dbReference type="Gene3D" id="3.10.20.620">
    <property type="match status" value="1"/>
</dbReference>
<dbReference type="GO" id="GO:0034274">
    <property type="term" value="C:Atg12-Atg5-Atg16 complex"/>
    <property type="evidence" value="ECO:0007669"/>
    <property type="project" value="TreeGrafter"/>
</dbReference>
<feature type="compositionally biased region" description="Basic and acidic residues" evidence="7">
    <location>
        <begin position="232"/>
        <end position="246"/>
    </location>
</feature>
<protein>
    <recommendedName>
        <fullName evidence="6">Autophagy protein 5</fullName>
    </recommendedName>
</protein>
<dbReference type="EMBL" id="PTQR01000030">
    <property type="protein sequence ID" value="TKX25256.1"/>
    <property type="molecule type" value="Genomic_DNA"/>
</dbReference>
<dbReference type="Pfam" id="PF04106">
    <property type="entry name" value="ATG5_UblB"/>
    <property type="match status" value="1"/>
</dbReference>
<keyword evidence="6" id="KW-0472">Membrane</keyword>
<dbReference type="Pfam" id="PF20638">
    <property type="entry name" value="ATG5_UblA"/>
    <property type="match status" value="1"/>
</dbReference>
<evidence type="ECO:0000256" key="2">
    <source>
        <dbReference type="ARBA" id="ARBA00006910"/>
    </source>
</evidence>
<evidence type="ECO:0000259" key="10">
    <source>
        <dbReference type="Pfam" id="PF20638"/>
    </source>
</evidence>
<evidence type="ECO:0000256" key="6">
    <source>
        <dbReference type="RuleBase" id="RU361202"/>
    </source>
</evidence>
<evidence type="ECO:0000256" key="4">
    <source>
        <dbReference type="ARBA" id="ARBA00022843"/>
    </source>
</evidence>
<dbReference type="Pfam" id="PF20637">
    <property type="entry name" value="ATG5_HBR"/>
    <property type="match status" value="1"/>
</dbReference>
<accession>A0A4U7B8V4</accession>
<evidence type="ECO:0000259" key="8">
    <source>
        <dbReference type="Pfam" id="PF04106"/>
    </source>
</evidence>
<feature type="domain" description="Autophagy protein ATG5 UblB" evidence="8">
    <location>
        <begin position="217"/>
        <end position="331"/>
    </location>
</feature>
<evidence type="ECO:0000259" key="9">
    <source>
        <dbReference type="Pfam" id="PF20637"/>
    </source>
</evidence>
<comment type="similarity">
    <text evidence="2 6">Belongs to the ATG5 family.</text>
</comment>
<dbReference type="Gene3D" id="1.10.246.190">
    <property type="entry name" value="Autophagy protein Apg5, helix rich domain"/>
    <property type="match status" value="1"/>
</dbReference>
<name>A0A4U7B8V4_9PEZI</name>
<dbReference type="InterPro" id="IPR007239">
    <property type="entry name" value="Atg5"/>
</dbReference>
<dbReference type="InterPro" id="IPR048940">
    <property type="entry name" value="ATG5_HBR"/>
</dbReference>
<keyword evidence="5 6" id="KW-0072">Autophagy</keyword>
<comment type="subcellular location">
    <subcellularLocation>
        <location evidence="1 6">Preautophagosomal structure membrane</location>
        <topology evidence="1 6">Peripheral membrane protein</topology>
    </subcellularLocation>
</comment>
<proteinExistence type="inferred from homology"/>
<dbReference type="AlphaFoldDB" id="A0A4U7B8V4"/>
<dbReference type="GO" id="GO:0000422">
    <property type="term" value="P:autophagy of mitochondrion"/>
    <property type="evidence" value="ECO:0007669"/>
    <property type="project" value="TreeGrafter"/>
</dbReference>
<dbReference type="InterPro" id="IPR042526">
    <property type="entry name" value="Atg5_HR"/>
</dbReference>
<dbReference type="InterPro" id="IPR048939">
    <property type="entry name" value="ATG5_UblA"/>
</dbReference>
<evidence type="ECO:0000256" key="3">
    <source>
        <dbReference type="ARBA" id="ARBA00022499"/>
    </source>
</evidence>
<feature type="domain" description="Autophagy protein ATG5 alpha-helical bundle region" evidence="9">
    <location>
        <begin position="154"/>
        <end position="209"/>
    </location>
</feature>
<dbReference type="GO" id="GO:0006995">
    <property type="term" value="P:cellular response to nitrogen starvation"/>
    <property type="evidence" value="ECO:0007669"/>
    <property type="project" value="TreeGrafter"/>
</dbReference>
<keyword evidence="6" id="KW-0813">Transport</keyword>
<keyword evidence="3 6" id="KW-1017">Isopeptide bond</keyword>
<dbReference type="GO" id="GO:0061908">
    <property type="term" value="C:phagophore"/>
    <property type="evidence" value="ECO:0007669"/>
    <property type="project" value="TreeGrafter"/>
</dbReference>
<evidence type="ECO:0000313" key="11">
    <source>
        <dbReference type="EMBL" id="TKX25256.1"/>
    </source>
</evidence>
<dbReference type="GO" id="GO:0044233">
    <property type="term" value="C:mitochondria-associated endoplasmic reticulum membrane contact site"/>
    <property type="evidence" value="ECO:0007669"/>
    <property type="project" value="TreeGrafter"/>
</dbReference>
<dbReference type="GO" id="GO:0034045">
    <property type="term" value="C:phagophore assembly site membrane"/>
    <property type="evidence" value="ECO:0007669"/>
    <property type="project" value="UniProtKB-SubCell"/>
</dbReference>
<keyword evidence="4 6" id="KW-0832">Ubl conjugation</keyword>
<dbReference type="PANTHER" id="PTHR13040">
    <property type="entry name" value="AUTOPHAGY PROTEIN 5"/>
    <property type="match status" value="1"/>
</dbReference>
<sequence>MPPIGAAAQFALQRRIWDGSLPLEIRLAAADCTTYDKSDPYMICHPRLAYLPPLLPRIHAFFRPFLINPDTPPHDAWLSFEGLPLKWHYPLGLLYDLFSGANPAGLDSQSTSTSTLTAGPTTTDSSTPLPWRLTIHYTSHPTELLFPLDPTFRVLQDAYINSVKEADFIRNGSAKTVMSLSKQDATSLWRAVETHDVALFNSVNTKLLNPPGQSLKNVPIKIYLPTSSVHPDAPRVEGEEKEKEGKEEEDTAQVQAGSVRVVQGLVPPAMTRQTTTLGMALNELLPTVFPSRRNPVIAAPVLHGAMVPMGAGLEDLSRAAAYADGFLHVVVVLLS</sequence>
<dbReference type="GO" id="GO:0019776">
    <property type="term" value="F:Atg8-family ligase activity"/>
    <property type="evidence" value="ECO:0007669"/>
    <property type="project" value="TreeGrafter"/>
</dbReference>
<dbReference type="FunFam" id="3.10.20.620:FF:000004">
    <property type="entry name" value="Autophagy protein 5"/>
    <property type="match status" value="1"/>
</dbReference>
<dbReference type="PANTHER" id="PTHR13040:SF2">
    <property type="entry name" value="AUTOPHAGY PROTEIN 5"/>
    <property type="match status" value="1"/>
</dbReference>
<dbReference type="Proteomes" id="UP000308133">
    <property type="component" value="Unassembled WGS sequence"/>
</dbReference>
<feature type="domain" description="Autophagy protein ATG5 UblA" evidence="10">
    <location>
        <begin position="16"/>
        <end position="137"/>
    </location>
</feature>
<dbReference type="GO" id="GO:0005776">
    <property type="term" value="C:autophagosome"/>
    <property type="evidence" value="ECO:0007669"/>
    <property type="project" value="TreeGrafter"/>
</dbReference>